<dbReference type="PROSITE" id="PS50009">
    <property type="entry name" value="RASGEF_CAT"/>
    <property type="match status" value="1"/>
</dbReference>
<evidence type="ECO:0000256" key="5">
    <source>
        <dbReference type="ARBA" id="ARBA00022833"/>
    </source>
</evidence>
<dbReference type="InterPro" id="IPR002219">
    <property type="entry name" value="PKC_DAG/PE"/>
</dbReference>
<dbReference type="InterPro" id="IPR011992">
    <property type="entry name" value="EF-hand-dom_pair"/>
</dbReference>
<feature type="domain" description="Ras-GEF" evidence="9">
    <location>
        <begin position="231"/>
        <end position="464"/>
    </location>
</feature>
<evidence type="ECO:0000256" key="3">
    <source>
        <dbReference type="ARBA" id="ARBA00022723"/>
    </source>
</evidence>
<evidence type="ECO:0000259" key="11">
    <source>
        <dbReference type="PROSITE" id="PS50212"/>
    </source>
</evidence>
<dbReference type="InterPro" id="IPR002048">
    <property type="entry name" value="EF_hand_dom"/>
</dbReference>
<dbReference type="FunFam" id="1.20.870.10:FF:000031">
    <property type="entry name" value="Rap Guanine nucleotide Exchange Factor homolog"/>
    <property type="match status" value="1"/>
</dbReference>
<dbReference type="Pfam" id="PF13499">
    <property type="entry name" value="EF-hand_7"/>
    <property type="match status" value="1"/>
</dbReference>
<dbReference type="PANTHER" id="PTHR23113:SF252">
    <property type="entry name" value="RAS GUANYL-RELEASING PROTEIN 3"/>
    <property type="match status" value="1"/>
</dbReference>
<dbReference type="PROSITE" id="PS00479">
    <property type="entry name" value="ZF_DAG_PE_1"/>
    <property type="match status" value="1"/>
</dbReference>
<evidence type="ECO:0000259" key="10">
    <source>
        <dbReference type="PROSITE" id="PS50081"/>
    </source>
</evidence>
<evidence type="ECO:0000256" key="1">
    <source>
        <dbReference type="ARBA" id="ARBA00009566"/>
    </source>
</evidence>
<comment type="similarity">
    <text evidence="1">Belongs to the RASGRP family.</text>
</comment>
<feature type="domain" description="EF-hand" evidence="12">
    <location>
        <begin position="496"/>
        <end position="531"/>
    </location>
</feature>
<dbReference type="PANTHER" id="PTHR23113">
    <property type="entry name" value="GUANINE NUCLEOTIDE EXCHANGE FACTOR"/>
    <property type="match status" value="1"/>
</dbReference>
<dbReference type="SUPFAM" id="SSF48366">
    <property type="entry name" value="Ras GEF"/>
    <property type="match status" value="1"/>
</dbReference>
<evidence type="ECO:0000259" key="9">
    <source>
        <dbReference type="PROSITE" id="PS50009"/>
    </source>
</evidence>
<dbReference type="Gene3D" id="1.10.238.10">
    <property type="entry name" value="EF-hand"/>
    <property type="match status" value="1"/>
</dbReference>
<dbReference type="SUPFAM" id="SSF57889">
    <property type="entry name" value="Cysteine-rich domain"/>
    <property type="match status" value="1"/>
</dbReference>
<dbReference type="InterPro" id="IPR001895">
    <property type="entry name" value="RASGEF_cat_dom"/>
</dbReference>
<feature type="domain" description="EF-hand" evidence="12">
    <location>
        <begin position="532"/>
        <end position="560"/>
    </location>
</feature>
<dbReference type="PRINTS" id="PR00008">
    <property type="entry name" value="DAGPEDOMAIN"/>
</dbReference>
<dbReference type="PROSITE" id="PS00018">
    <property type="entry name" value="EF_HAND_1"/>
    <property type="match status" value="2"/>
</dbReference>
<dbReference type="SMART" id="SM00109">
    <property type="entry name" value="C1"/>
    <property type="match status" value="1"/>
</dbReference>
<gene>
    <name evidence="13" type="ORF">L5515_008705</name>
</gene>
<dbReference type="InterPro" id="IPR023578">
    <property type="entry name" value="Ras_GEF_dom_sf"/>
</dbReference>
<dbReference type="Pfam" id="PF00130">
    <property type="entry name" value="C1_1"/>
    <property type="match status" value="1"/>
</dbReference>
<keyword evidence="14" id="KW-1185">Reference proteome</keyword>
<dbReference type="CDD" id="cd00051">
    <property type="entry name" value="EFh"/>
    <property type="match status" value="1"/>
</dbReference>
<feature type="compositionally biased region" description="Polar residues" evidence="8">
    <location>
        <begin position="690"/>
        <end position="702"/>
    </location>
</feature>
<evidence type="ECO:0000259" key="12">
    <source>
        <dbReference type="PROSITE" id="PS50222"/>
    </source>
</evidence>
<evidence type="ECO:0000256" key="6">
    <source>
        <dbReference type="ARBA" id="ARBA00022837"/>
    </source>
</evidence>
<dbReference type="GO" id="GO:0008270">
    <property type="term" value="F:zinc ion binding"/>
    <property type="evidence" value="ECO:0007669"/>
    <property type="project" value="UniProtKB-KW"/>
</dbReference>
<dbReference type="Gene3D" id="1.20.870.10">
    <property type="entry name" value="Son of sevenless (SoS) protein Chain: S domain 1"/>
    <property type="match status" value="1"/>
</dbReference>
<dbReference type="AlphaFoldDB" id="A0AAE9F8B9"/>
<dbReference type="Gene3D" id="3.30.60.20">
    <property type="match status" value="1"/>
</dbReference>
<dbReference type="SUPFAM" id="SSF47473">
    <property type="entry name" value="EF-hand"/>
    <property type="match status" value="1"/>
</dbReference>
<dbReference type="PROSITE" id="PS50222">
    <property type="entry name" value="EF_HAND_2"/>
    <property type="match status" value="2"/>
</dbReference>
<dbReference type="GO" id="GO:0005085">
    <property type="term" value="F:guanyl-nucleotide exchange factor activity"/>
    <property type="evidence" value="ECO:0007669"/>
    <property type="project" value="UniProtKB-KW"/>
</dbReference>
<dbReference type="PROSITE" id="PS50081">
    <property type="entry name" value="ZF_DAG_PE_2"/>
    <property type="match status" value="1"/>
</dbReference>
<feature type="compositionally biased region" description="Polar residues" evidence="8">
    <location>
        <begin position="660"/>
        <end position="682"/>
    </location>
</feature>
<dbReference type="GO" id="GO:0007264">
    <property type="term" value="P:small GTPase-mediated signal transduction"/>
    <property type="evidence" value="ECO:0007669"/>
    <property type="project" value="InterPro"/>
</dbReference>
<dbReference type="InterPro" id="IPR008937">
    <property type="entry name" value="Ras-like_GEF"/>
</dbReference>
<dbReference type="Pfam" id="PF00617">
    <property type="entry name" value="RasGEF"/>
    <property type="match status" value="1"/>
</dbReference>
<dbReference type="PROSITE" id="PS50212">
    <property type="entry name" value="RASGEF_NTER"/>
    <property type="match status" value="1"/>
</dbReference>
<keyword evidence="2 7" id="KW-0344">Guanine-nucleotide releasing factor</keyword>
<keyword evidence="3" id="KW-0479">Metal-binding</keyword>
<accession>A0AAE9F8B9</accession>
<evidence type="ECO:0000313" key="14">
    <source>
        <dbReference type="Proteomes" id="UP000829354"/>
    </source>
</evidence>
<dbReference type="InterPro" id="IPR020454">
    <property type="entry name" value="DAG/PE-bd"/>
</dbReference>
<dbReference type="InterPro" id="IPR036964">
    <property type="entry name" value="RASGEF_cat_dom_sf"/>
</dbReference>
<dbReference type="SMART" id="SM00147">
    <property type="entry name" value="RasGEF"/>
    <property type="match status" value="1"/>
</dbReference>
<protein>
    <submittedName>
        <fullName evidence="13">Uncharacterized protein</fullName>
    </submittedName>
</protein>
<dbReference type="Proteomes" id="UP000829354">
    <property type="component" value="Chromosome V"/>
</dbReference>
<name>A0AAE9F8B9_CAEBR</name>
<dbReference type="GO" id="GO:0005509">
    <property type="term" value="F:calcium ion binding"/>
    <property type="evidence" value="ECO:0007669"/>
    <property type="project" value="InterPro"/>
</dbReference>
<evidence type="ECO:0000313" key="13">
    <source>
        <dbReference type="EMBL" id="UMM36628.1"/>
    </source>
</evidence>
<keyword evidence="4" id="KW-0863">Zinc-finger</keyword>
<dbReference type="InterPro" id="IPR046349">
    <property type="entry name" value="C1-like_sf"/>
</dbReference>
<dbReference type="FunFam" id="1.10.840.10:FF:000024">
    <property type="entry name" value="Rap Guanine nucleotide Exchange Factor homolog"/>
    <property type="match status" value="1"/>
</dbReference>
<dbReference type="Gene3D" id="1.10.840.10">
    <property type="entry name" value="Ras guanine-nucleotide exchange factors catalytic domain"/>
    <property type="match status" value="1"/>
</dbReference>
<evidence type="ECO:0000256" key="4">
    <source>
        <dbReference type="ARBA" id="ARBA00022771"/>
    </source>
</evidence>
<feature type="domain" description="N-terminal Ras-GEF" evidence="11">
    <location>
        <begin position="57"/>
        <end position="182"/>
    </location>
</feature>
<organism evidence="13 14">
    <name type="scientific">Caenorhabditis briggsae</name>
    <dbReference type="NCBI Taxonomy" id="6238"/>
    <lineage>
        <taxon>Eukaryota</taxon>
        <taxon>Metazoa</taxon>
        <taxon>Ecdysozoa</taxon>
        <taxon>Nematoda</taxon>
        <taxon>Chromadorea</taxon>
        <taxon>Rhabditida</taxon>
        <taxon>Rhabditina</taxon>
        <taxon>Rhabditomorpha</taxon>
        <taxon>Rhabditoidea</taxon>
        <taxon>Rhabditidae</taxon>
        <taxon>Peloderinae</taxon>
        <taxon>Caenorhabditis</taxon>
    </lineage>
</organism>
<dbReference type="CDD" id="cd00155">
    <property type="entry name" value="RasGEF"/>
    <property type="match status" value="1"/>
</dbReference>
<feature type="domain" description="Phorbol-ester/DAG-type" evidence="10">
    <location>
        <begin position="569"/>
        <end position="619"/>
    </location>
</feature>
<keyword evidence="6" id="KW-0106">Calcium</keyword>
<evidence type="ECO:0000256" key="2">
    <source>
        <dbReference type="ARBA" id="ARBA00022658"/>
    </source>
</evidence>
<reference evidence="13 14" key="1">
    <citation type="submission" date="2022-04" db="EMBL/GenBank/DDBJ databases">
        <title>Chromosome-level reference genomes for two strains of Caenorhabditis briggsae: an improved platform for comparative genomics.</title>
        <authorList>
            <person name="Stevens L."/>
            <person name="Andersen E."/>
        </authorList>
    </citation>
    <scope>NUCLEOTIDE SEQUENCE [LARGE SCALE GENOMIC DNA]</scope>
    <source>
        <strain evidence="13">VX34</strain>
        <tissue evidence="13">Whole-organism</tissue>
    </source>
</reference>
<dbReference type="CDD" id="cd20808">
    <property type="entry name" value="C1_RASGRP"/>
    <property type="match status" value="1"/>
</dbReference>
<keyword evidence="5" id="KW-0862">Zinc</keyword>
<dbReference type="SMART" id="SM00054">
    <property type="entry name" value="EFh"/>
    <property type="match status" value="2"/>
</dbReference>
<dbReference type="InterPro" id="IPR000651">
    <property type="entry name" value="Ras-like_Gua-exchang_fac_N"/>
</dbReference>
<feature type="region of interest" description="Disordered" evidence="8">
    <location>
        <begin position="656"/>
        <end position="704"/>
    </location>
</feature>
<evidence type="ECO:0000256" key="7">
    <source>
        <dbReference type="PROSITE-ProRule" id="PRU00168"/>
    </source>
</evidence>
<dbReference type="InterPro" id="IPR018247">
    <property type="entry name" value="EF_Hand_1_Ca_BS"/>
</dbReference>
<proteinExistence type="inferred from homology"/>
<sequence>MTSQVVGSADEPSLTPSLDLVEVSKESAPKNSQTFPSSAQSFVVKTASTTTMSKVEEEQNQELLTEDQLVVRCVECFDVDEEDEVDDIQFAHALFLSHQWLSDSLSLITHFVNFYQESRNVEQREAVCRAVAFWIEKFPMHFDAQPQVCAQVVRLKTIAEDVNESIRNGLDVSSLPSFAWLRAVSVRNPLAKQTSVRVGFETLPTPGTPPPFPIAHKFSLTAFSLSFVQASASDISTSLSHIDYRVLSRISITELKQYVKDGHLRSCPMLERSISVFNNLSNWVQCMILNKTTPKERAEILVKFVHVAKHLRKINNFNTLMSVVGGITHSSVARLAKTYAILSNDIKKELNQMTTLLSANHNFSEYRKALAACNKKFRIPIIGVHLKDLVAINCSGANFEKTKCISSEKLVKLAKLLSNFLVFNQKEHNLPEMNMDLINTLKVSLDIRYSDDDIYELSLRREPKTFMNFEPSRGVVFAEWASGVSVAPDNATVSKHISAMVDAVFKHYDHDRDGFISQEEFQLIAGNFPFIDAFVIIDVDMDGQISKDELKTYFMAANKNTKDLRRGFKHNFHETTFLTPTTCNHCNKLLWGILRQGFKCKDCGLAVHNCCKSNAVAECRRKSSSNLTKAAEWLSSPRGSVRSKLFSTCKRSSRPRTVSAVATSPTTETAKPTCSARLNPTPTLKDIRPQSESTEYYHSGSTPDEEVGLVSLACEEVFEDDDLADISSASYRTA</sequence>
<dbReference type="EMBL" id="CP092624">
    <property type="protein sequence ID" value="UMM36628.1"/>
    <property type="molecule type" value="Genomic_DNA"/>
</dbReference>
<evidence type="ECO:0000256" key="8">
    <source>
        <dbReference type="SAM" id="MobiDB-lite"/>
    </source>
</evidence>